<dbReference type="Proteomes" id="UP000494216">
    <property type="component" value="Unassembled WGS sequence"/>
</dbReference>
<comment type="caution">
    <text evidence="1">The sequence shown here is derived from an EMBL/GenBank/DDBJ whole genome shotgun (WGS) entry which is preliminary data.</text>
</comment>
<dbReference type="AlphaFoldDB" id="A0A8S0WYN6"/>
<proteinExistence type="predicted"/>
<accession>A0A8S0WYN6</accession>
<reference evidence="1 2" key="1">
    <citation type="submission" date="2020-02" db="EMBL/GenBank/DDBJ databases">
        <authorList>
            <person name="Hogendoorn C."/>
        </authorList>
    </citation>
    <scope>NUCLEOTIDE SEQUENCE [LARGE SCALE GENOMIC DNA]</scope>
    <source>
        <strain evidence="1">METHB21</strain>
    </source>
</reference>
<protein>
    <submittedName>
        <fullName evidence="1">Uncharacterized protein</fullName>
    </submittedName>
</protein>
<evidence type="ECO:0000313" key="2">
    <source>
        <dbReference type="Proteomes" id="UP000494216"/>
    </source>
</evidence>
<organism evidence="1 2">
    <name type="scientific">Candidatus Methylobacter favarea</name>
    <dbReference type="NCBI Taxonomy" id="2707345"/>
    <lineage>
        <taxon>Bacteria</taxon>
        <taxon>Pseudomonadati</taxon>
        <taxon>Pseudomonadota</taxon>
        <taxon>Gammaproteobacteria</taxon>
        <taxon>Methylococcales</taxon>
        <taxon>Methylococcaceae</taxon>
        <taxon>Methylobacter</taxon>
    </lineage>
</organism>
<name>A0A8S0WYN6_9GAMM</name>
<sequence length="42" mass="4655">MLSALKVVGFIVFDPFFPLFEPVSIVPDSNYRNGVLPAPMTQ</sequence>
<evidence type="ECO:0000313" key="1">
    <source>
        <dbReference type="EMBL" id="CAA9889663.1"/>
    </source>
</evidence>
<gene>
    <name evidence="1" type="ORF">METHB2_120022</name>
</gene>
<keyword evidence="2" id="KW-1185">Reference proteome</keyword>
<dbReference type="EMBL" id="CADCXN010000024">
    <property type="protein sequence ID" value="CAA9889663.1"/>
    <property type="molecule type" value="Genomic_DNA"/>
</dbReference>